<proteinExistence type="predicted"/>
<accession>A0ABT3BNP0</accession>
<organism evidence="2 3">
    <name type="scientific">Ureaplasma zalophigenitalium</name>
    <dbReference type="NCBI Taxonomy" id="907723"/>
    <lineage>
        <taxon>Bacteria</taxon>
        <taxon>Bacillati</taxon>
        <taxon>Mycoplasmatota</taxon>
        <taxon>Mycoplasmoidales</taxon>
        <taxon>Mycoplasmoidaceae</taxon>
        <taxon>Ureaplasma</taxon>
    </lineage>
</organism>
<dbReference type="SUPFAM" id="SSF75304">
    <property type="entry name" value="Amidase signature (AS) enzymes"/>
    <property type="match status" value="1"/>
</dbReference>
<reference evidence="2 3" key="1">
    <citation type="journal article" date="2020" name="Int. J. Syst. Evol. Microbiol.">
        <title>Ureaplasma miroungigenitalium sp. nov. isolated from northern elephant seals (Mirounga angustirostris) and Ureaplasma zalophigenitalium sp. nov. isolated from California sea lions (Zalophus californianus).</title>
        <authorList>
            <person name="Volokhov D.V."/>
            <person name="Gulland F.M."/>
            <person name="Gao Y."/>
            <person name="Chizhikov V.E."/>
        </authorList>
    </citation>
    <scope>NUCLEOTIDE SEQUENCE [LARGE SCALE GENOMIC DNA]</scope>
    <source>
        <strain evidence="2 3">CSL7644-GEN</strain>
    </source>
</reference>
<dbReference type="Gene3D" id="3.90.1300.10">
    <property type="entry name" value="Amidase signature (AS) domain"/>
    <property type="match status" value="1"/>
</dbReference>
<evidence type="ECO:0000259" key="1">
    <source>
        <dbReference type="Pfam" id="PF01425"/>
    </source>
</evidence>
<name>A0ABT3BNP0_9BACT</name>
<dbReference type="InterPro" id="IPR036928">
    <property type="entry name" value="AS_sf"/>
</dbReference>
<evidence type="ECO:0000313" key="3">
    <source>
        <dbReference type="Proteomes" id="UP001207252"/>
    </source>
</evidence>
<dbReference type="RefSeq" id="WP_263817651.1">
    <property type="nucleotide sequence ID" value="NZ_JAOXHJ010000001.1"/>
</dbReference>
<sequence length="478" mass="53449">MKSKTILEIHEELLNESTNVFQLVQQAIKKDESIRDLNAVTTTNYEEALKQATKLDEMPNHQKTDPLFGIVYSLKDNICTKDLRTTGGSLFLEKYTPVYNATVYERLLTNNAVLLNKSNLDEFGLGGSGLYSAYNQVKNPLNLEQVVGGSSSGSAVLVQQGVVQFAIATDTGDSIRRPASIMGIVGYKPTYGLISRYGVLPYAPSMDHVGILARHVEDVAVVLNAVSGYDDKDNTSINTRKNYLALLQKKDIYTIAVLKPSLEALKNPEIKKLFKEKIDQLAVEYTIREIDFDYDMIKTISSVYQIISYTEALSSYANLSNITFGQHDIEYHNYEDLIKSVRTQFLGQELKHRFAVGAYVSAPENFDDLLIRAMKMRHVLVSEINKILESYDFVLSLGAYDYAEKVMDVLAHKYEPPVLDNILQLANFAGLPSLTIPFISNENGNIGLNITSGYNNDDILLNIGYQINLLNKNGDHHA</sequence>
<dbReference type="Proteomes" id="UP001207252">
    <property type="component" value="Unassembled WGS sequence"/>
</dbReference>
<dbReference type="InterPro" id="IPR023631">
    <property type="entry name" value="Amidase_dom"/>
</dbReference>
<protein>
    <submittedName>
        <fullName evidence="2">Aspartyl/glutamyl-tRNA amidotransferase subunit A</fullName>
    </submittedName>
</protein>
<dbReference type="PANTHER" id="PTHR11895:SF151">
    <property type="entry name" value="GLUTAMYL-TRNA(GLN) AMIDOTRANSFERASE SUBUNIT A"/>
    <property type="match status" value="1"/>
</dbReference>
<feature type="domain" description="Amidase" evidence="1">
    <location>
        <begin position="23"/>
        <end position="461"/>
    </location>
</feature>
<dbReference type="InterPro" id="IPR000120">
    <property type="entry name" value="Amidase"/>
</dbReference>
<dbReference type="EMBL" id="JAOXHJ010000001">
    <property type="protein sequence ID" value="MCV3753849.1"/>
    <property type="molecule type" value="Genomic_DNA"/>
</dbReference>
<gene>
    <name evidence="2" type="ORF">OF365_00395</name>
</gene>
<evidence type="ECO:0000313" key="2">
    <source>
        <dbReference type="EMBL" id="MCV3753849.1"/>
    </source>
</evidence>
<dbReference type="PANTHER" id="PTHR11895">
    <property type="entry name" value="TRANSAMIDASE"/>
    <property type="match status" value="1"/>
</dbReference>
<dbReference type="Pfam" id="PF01425">
    <property type="entry name" value="Amidase"/>
    <property type="match status" value="1"/>
</dbReference>
<keyword evidence="3" id="KW-1185">Reference proteome</keyword>
<comment type="caution">
    <text evidence="2">The sequence shown here is derived from an EMBL/GenBank/DDBJ whole genome shotgun (WGS) entry which is preliminary data.</text>
</comment>